<comment type="caution">
    <text evidence="2">The sequence shown here is derived from an EMBL/GenBank/DDBJ whole genome shotgun (WGS) entry which is preliminary data.</text>
</comment>
<feature type="compositionally biased region" description="Basic and acidic residues" evidence="1">
    <location>
        <begin position="1"/>
        <end position="19"/>
    </location>
</feature>
<dbReference type="EMBL" id="JABBWK010000019">
    <property type="protein sequence ID" value="KAG1901985.1"/>
    <property type="molecule type" value="Genomic_DNA"/>
</dbReference>
<dbReference type="Proteomes" id="UP001195769">
    <property type="component" value="Unassembled WGS sequence"/>
</dbReference>
<dbReference type="AlphaFoldDB" id="A0AAD4E9C9"/>
<evidence type="ECO:0000256" key="1">
    <source>
        <dbReference type="SAM" id="MobiDB-lite"/>
    </source>
</evidence>
<evidence type="ECO:0000313" key="3">
    <source>
        <dbReference type="Proteomes" id="UP001195769"/>
    </source>
</evidence>
<reference evidence="2" key="1">
    <citation type="journal article" date="2020" name="New Phytol.">
        <title>Comparative genomics reveals dynamic genome evolution in host specialist ectomycorrhizal fungi.</title>
        <authorList>
            <person name="Lofgren L.A."/>
            <person name="Nguyen N.H."/>
            <person name="Vilgalys R."/>
            <person name="Ruytinx J."/>
            <person name="Liao H.L."/>
            <person name="Branco S."/>
            <person name="Kuo A."/>
            <person name="LaButti K."/>
            <person name="Lipzen A."/>
            <person name="Andreopoulos W."/>
            <person name="Pangilinan J."/>
            <person name="Riley R."/>
            <person name="Hundley H."/>
            <person name="Na H."/>
            <person name="Barry K."/>
            <person name="Grigoriev I.V."/>
            <person name="Stajich J.E."/>
            <person name="Kennedy P.G."/>
        </authorList>
    </citation>
    <scope>NUCLEOTIDE SEQUENCE</scope>
    <source>
        <strain evidence="2">FC203</strain>
    </source>
</reference>
<keyword evidence="3" id="KW-1185">Reference proteome</keyword>
<protein>
    <submittedName>
        <fullName evidence="2">Uncharacterized protein</fullName>
    </submittedName>
</protein>
<proteinExistence type="predicted"/>
<feature type="region of interest" description="Disordered" evidence="1">
    <location>
        <begin position="1"/>
        <end position="43"/>
    </location>
</feature>
<dbReference type="RefSeq" id="XP_041227560.1">
    <property type="nucleotide sequence ID" value="XM_041374903.1"/>
</dbReference>
<organism evidence="2 3">
    <name type="scientific">Suillus fuscotomentosus</name>
    <dbReference type="NCBI Taxonomy" id="1912939"/>
    <lineage>
        <taxon>Eukaryota</taxon>
        <taxon>Fungi</taxon>
        <taxon>Dikarya</taxon>
        <taxon>Basidiomycota</taxon>
        <taxon>Agaricomycotina</taxon>
        <taxon>Agaricomycetes</taxon>
        <taxon>Agaricomycetidae</taxon>
        <taxon>Boletales</taxon>
        <taxon>Suillineae</taxon>
        <taxon>Suillaceae</taxon>
        <taxon>Suillus</taxon>
    </lineage>
</organism>
<dbReference type="GeneID" id="64669201"/>
<feature type="compositionally biased region" description="Polar residues" evidence="1">
    <location>
        <begin position="20"/>
        <end position="38"/>
    </location>
</feature>
<name>A0AAD4E9C9_9AGAM</name>
<evidence type="ECO:0000313" key="2">
    <source>
        <dbReference type="EMBL" id="KAG1901985.1"/>
    </source>
</evidence>
<accession>A0AAD4E9C9</accession>
<gene>
    <name evidence="2" type="ORF">F5891DRAFT_949754</name>
</gene>
<sequence length="174" mass="19963">MSPEEDLRTQVARICDEPQSRNGSEPSATKAESSSTTPAPLDPEQVELIGMLVEALATSRASSMDPLALHTAITQTHPHLKTKHSKKKWLNLIPVMLEAGRERCGMFEKVQSSGTDREKQARWFYVSERDEDRERAELLEELMPKQKRNETKKFKKYYYAPLQKVSRWDSEDAI</sequence>